<name>A0ABP4NTQ2_9ACTN</name>
<dbReference type="Gene3D" id="3.90.79.10">
    <property type="entry name" value="Nucleoside Triphosphate Pyrophosphohydrolase"/>
    <property type="match status" value="1"/>
</dbReference>
<dbReference type="InterPro" id="IPR000086">
    <property type="entry name" value="NUDIX_hydrolase_dom"/>
</dbReference>
<dbReference type="PANTHER" id="PTHR43758:SF8">
    <property type="entry name" value="8-OXO-DGTP DIPHOSPHATASE YTKD-RELATED"/>
    <property type="match status" value="1"/>
</dbReference>
<protein>
    <recommendedName>
        <fullName evidence="6">Nudix hydrolase domain-containing protein</fullName>
    </recommendedName>
</protein>
<sequence>MGLRSTRHMTSVFLVRDGGVLLLFRRGSRVIADSWVGIGGHLEPHEHTDPTAAALRELHEEIGVTADQLTNLSMRYVALRDTGTELRTTYYFTADLHPDAPIPAECVEGELRWFDLTIDPTTLEMPPSARYVLPHWLKAGRHDDNLRFLTITPDDISTGPF</sequence>
<evidence type="ECO:0000259" key="6">
    <source>
        <dbReference type="PROSITE" id="PS51462"/>
    </source>
</evidence>
<dbReference type="InterPro" id="IPR015797">
    <property type="entry name" value="NUDIX_hydrolase-like_dom_sf"/>
</dbReference>
<dbReference type="Proteomes" id="UP001501705">
    <property type="component" value="Unassembled WGS sequence"/>
</dbReference>
<evidence type="ECO:0000313" key="7">
    <source>
        <dbReference type="EMBL" id="GAA1565705.1"/>
    </source>
</evidence>
<organism evidence="7 8">
    <name type="scientific">Kribbella hippodromi</name>
    <dbReference type="NCBI Taxonomy" id="434347"/>
    <lineage>
        <taxon>Bacteria</taxon>
        <taxon>Bacillati</taxon>
        <taxon>Actinomycetota</taxon>
        <taxon>Actinomycetes</taxon>
        <taxon>Propionibacteriales</taxon>
        <taxon>Kribbellaceae</taxon>
        <taxon>Kribbella</taxon>
    </lineage>
</organism>
<evidence type="ECO:0000256" key="2">
    <source>
        <dbReference type="ARBA" id="ARBA00005582"/>
    </source>
</evidence>
<dbReference type="EMBL" id="BAAAPH010000006">
    <property type="protein sequence ID" value="GAA1565705.1"/>
    <property type="molecule type" value="Genomic_DNA"/>
</dbReference>
<dbReference type="PROSITE" id="PS51462">
    <property type="entry name" value="NUDIX"/>
    <property type="match status" value="1"/>
</dbReference>
<proteinExistence type="inferred from homology"/>
<evidence type="ECO:0000256" key="5">
    <source>
        <dbReference type="ARBA" id="ARBA00022842"/>
    </source>
</evidence>
<reference evidence="8" key="1">
    <citation type="journal article" date="2019" name="Int. J. Syst. Evol. Microbiol.">
        <title>The Global Catalogue of Microorganisms (GCM) 10K type strain sequencing project: providing services to taxonomists for standard genome sequencing and annotation.</title>
        <authorList>
            <consortium name="The Broad Institute Genomics Platform"/>
            <consortium name="The Broad Institute Genome Sequencing Center for Infectious Disease"/>
            <person name="Wu L."/>
            <person name="Ma J."/>
        </authorList>
    </citation>
    <scope>NUCLEOTIDE SEQUENCE [LARGE SCALE GENOMIC DNA]</scope>
    <source>
        <strain evidence="8">JCM 15572</strain>
    </source>
</reference>
<dbReference type="RefSeq" id="WP_344233405.1">
    <property type="nucleotide sequence ID" value="NZ_BAAAPH010000006.1"/>
</dbReference>
<dbReference type="PANTHER" id="PTHR43758">
    <property type="entry name" value="7,8-DIHYDRO-8-OXOGUANINE TRIPHOSPHATASE"/>
    <property type="match status" value="1"/>
</dbReference>
<keyword evidence="5" id="KW-0460">Magnesium</keyword>
<comment type="cofactor">
    <cofactor evidence="1">
        <name>Mg(2+)</name>
        <dbReference type="ChEBI" id="CHEBI:18420"/>
    </cofactor>
</comment>
<comment type="similarity">
    <text evidence="2">Belongs to the Nudix hydrolase family.</text>
</comment>
<keyword evidence="8" id="KW-1185">Reference proteome</keyword>
<evidence type="ECO:0000256" key="3">
    <source>
        <dbReference type="ARBA" id="ARBA00022723"/>
    </source>
</evidence>
<evidence type="ECO:0000256" key="1">
    <source>
        <dbReference type="ARBA" id="ARBA00001946"/>
    </source>
</evidence>
<keyword evidence="3" id="KW-0479">Metal-binding</keyword>
<keyword evidence="4" id="KW-0378">Hydrolase</keyword>
<dbReference type="Pfam" id="PF00293">
    <property type="entry name" value="NUDIX"/>
    <property type="match status" value="1"/>
</dbReference>
<comment type="caution">
    <text evidence="7">The sequence shown here is derived from an EMBL/GenBank/DDBJ whole genome shotgun (WGS) entry which is preliminary data.</text>
</comment>
<accession>A0ABP4NTQ2</accession>
<feature type="domain" description="Nudix hydrolase" evidence="6">
    <location>
        <begin position="5"/>
        <end position="139"/>
    </location>
</feature>
<evidence type="ECO:0000313" key="8">
    <source>
        <dbReference type="Proteomes" id="UP001501705"/>
    </source>
</evidence>
<evidence type="ECO:0000256" key="4">
    <source>
        <dbReference type="ARBA" id="ARBA00022801"/>
    </source>
</evidence>
<dbReference type="SUPFAM" id="SSF55811">
    <property type="entry name" value="Nudix"/>
    <property type="match status" value="1"/>
</dbReference>
<gene>
    <name evidence="7" type="ORF">GCM10009804_22980</name>
</gene>